<sequence>MTKFLAAGWSAAYATIALGWTITGRGFPFGPDDPGRDGSPLRNLDPGIGAPLFAAVLAITTVVLLVMAGRELPRGPARTALLTWMWLVIAALLLVVPDIRLLMITGYVPILIVGFPFGYPPVDYSEILTWVLGNQAFAVAGGLLLCRTVLRWQFRTAGACADCGRPALSGPVRWGPAVTYVAAVIPLLYAVSRVGWALGIPVGVTPEFLDELRRTGLVWAGLGLGLFAIAGSILTLGLVQRWGEVFPRWMVGLAGRRVPIRLATIPATLVAVFVGSASVALAADPESWRTILTPDGLASAPWVTWPAWSVALGAATLAYYLRRRPACEMCGVGDPPAGVVPVTQAGAY</sequence>
<feature type="transmembrane region" description="Helical" evidence="1">
    <location>
        <begin position="216"/>
        <end position="239"/>
    </location>
</feature>
<evidence type="ECO:0000256" key="1">
    <source>
        <dbReference type="SAM" id="Phobius"/>
    </source>
</evidence>
<accession>A0A919JWZ1</accession>
<comment type="caution">
    <text evidence="2">The sequence shown here is derived from an EMBL/GenBank/DDBJ whole genome shotgun (WGS) entry which is preliminary data.</text>
</comment>
<dbReference type="Proteomes" id="UP000636960">
    <property type="component" value="Unassembled WGS sequence"/>
</dbReference>
<feature type="transmembrane region" description="Helical" evidence="1">
    <location>
        <begin position="177"/>
        <end position="196"/>
    </location>
</feature>
<name>A0A919JWZ1_9ACTN</name>
<feature type="transmembrane region" description="Helical" evidence="1">
    <location>
        <begin position="81"/>
        <end position="107"/>
    </location>
</feature>
<feature type="transmembrane region" description="Helical" evidence="1">
    <location>
        <begin position="260"/>
        <end position="282"/>
    </location>
</feature>
<feature type="transmembrane region" description="Helical" evidence="1">
    <location>
        <begin position="127"/>
        <end position="146"/>
    </location>
</feature>
<keyword evidence="3" id="KW-1185">Reference proteome</keyword>
<feature type="transmembrane region" description="Helical" evidence="1">
    <location>
        <begin position="302"/>
        <end position="321"/>
    </location>
</feature>
<reference evidence="2" key="1">
    <citation type="submission" date="2021-01" db="EMBL/GenBank/DDBJ databases">
        <title>Whole genome shotgun sequence of Actinoplanes rishiriensis NBRC 108556.</title>
        <authorList>
            <person name="Komaki H."/>
            <person name="Tamura T."/>
        </authorList>
    </citation>
    <scope>NUCLEOTIDE SEQUENCE</scope>
    <source>
        <strain evidence="2">NBRC 108556</strain>
    </source>
</reference>
<dbReference type="AlphaFoldDB" id="A0A919JWZ1"/>
<keyword evidence="1" id="KW-0472">Membrane</keyword>
<keyword evidence="1" id="KW-0812">Transmembrane</keyword>
<protein>
    <submittedName>
        <fullName evidence="2">Uncharacterized protein</fullName>
    </submittedName>
</protein>
<keyword evidence="1" id="KW-1133">Transmembrane helix</keyword>
<feature type="transmembrane region" description="Helical" evidence="1">
    <location>
        <begin position="48"/>
        <end position="69"/>
    </location>
</feature>
<gene>
    <name evidence="2" type="ORF">Ari01nite_26090</name>
</gene>
<dbReference type="EMBL" id="BOMV01000024">
    <property type="protein sequence ID" value="GIE95144.1"/>
    <property type="molecule type" value="Genomic_DNA"/>
</dbReference>
<evidence type="ECO:0000313" key="3">
    <source>
        <dbReference type="Proteomes" id="UP000636960"/>
    </source>
</evidence>
<proteinExistence type="predicted"/>
<evidence type="ECO:0000313" key="2">
    <source>
        <dbReference type="EMBL" id="GIE95144.1"/>
    </source>
</evidence>
<organism evidence="2 3">
    <name type="scientific">Paractinoplanes rishiriensis</name>
    <dbReference type="NCBI Taxonomy" id="1050105"/>
    <lineage>
        <taxon>Bacteria</taxon>
        <taxon>Bacillati</taxon>
        <taxon>Actinomycetota</taxon>
        <taxon>Actinomycetes</taxon>
        <taxon>Micromonosporales</taxon>
        <taxon>Micromonosporaceae</taxon>
        <taxon>Paractinoplanes</taxon>
    </lineage>
</organism>
<dbReference type="RefSeq" id="WP_203781444.1">
    <property type="nucleotide sequence ID" value="NZ_BOMV01000024.1"/>
</dbReference>